<reference evidence="3 4" key="1">
    <citation type="journal article" date="2022" name="Nat. Plants">
        <title>Genomes of leafy and leafless Platanthera orchids illuminate the evolution of mycoheterotrophy.</title>
        <authorList>
            <person name="Li M.H."/>
            <person name="Liu K.W."/>
            <person name="Li Z."/>
            <person name="Lu H.C."/>
            <person name="Ye Q.L."/>
            <person name="Zhang D."/>
            <person name="Wang J.Y."/>
            <person name="Li Y.F."/>
            <person name="Zhong Z.M."/>
            <person name="Liu X."/>
            <person name="Yu X."/>
            <person name="Liu D.K."/>
            <person name="Tu X.D."/>
            <person name="Liu B."/>
            <person name="Hao Y."/>
            <person name="Liao X.Y."/>
            <person name="Jiang Y.T."/>
            <person name="Sun W.H."/>
            <person name="Chen J."/>
            <person name="Chen Y.Q."/>
            <person name="Ai Y."/>
            <person name="Zhai J.W."/>
            <person name="Wu S.S."/>
            <person name="Zhou Z."/>
            <person name="Hsiao Y.Y."/>
            <person name="Wu W.L."/>
            <person name="Chen Y.Y."/>
            <person name="Lin Y.F."/>
            <person name="Hsu J.L."/>
            <person name="Li C.Y."/>
            <person name="Wang Z.W."/>
            <person name="Zhao X."/>
            <person name="Zhong W.Y."/>
            <person name="Ma X.K."/>
            <person name="Ma L."/>
            <person name="Huang J."/>
            <person name="Chen G.Z."/>
            <person name="Huang M.Z."/>
            <person name="Huang L."/>
            <person name="Peng D.H."/>
            <person name="Luo Y.B."/>
            <person name="Zou S.Q."/>
            <person name="Chen S.P."/>
            <person name="Lan S."/>
            <person name="Tsai W.C."/>
            <person name="Van de Peer Y."/>
            <person name="Liu Z.J."/>
        </authorList>
    </citation>
    <scope>NUCLEOTIDE SEQUENCE [LARGE SCALE GENOMIC DNA]</scope>
    <source>
        <strain evidence="3">Lor287</strain>
    </source>
</reference>
<evidence type="ECO:0000259" key="2">
    <source>
        <dbReference type="Pfam" id="PF15072"/>
    </source>
</evidence>
<dbReference type="GO" id="GO:0000725">
    <property type="term" value="P:recombinational repair"/>
    <property type="evidence" value="ECO:0007669"/>
    <property type="project" value="InterPro"/>
</dbReference>
<feature type="compositionally biased region" description="Polar residues" evidence="1">
    <location>
        <begin position="23"/>
        <end position="61"/>
    </location>
</feature>
<evidence type="ECO:0000256" key="1">
    <source>
        <dbReference type="SAM" id="MobiDB-lite"/>
    </source>
</evidence>
<gene>
    <name evidence="3" type="ORF">KSP39_PZI023271</name>
</gene>
<organism evidence="3 4">
    <name type="scientific">Platanthera zijinensis</name>
    <dbReference type="NCBI Taxonomy" id="2320716"/>
    <lineage>
        <taxon>Eukaryota</taxon>
        <taxon>Viridiplantae</taxon>
        <taxon>Streptophyta</taxon>
        <taxon>Embryophyta</taxon>
        <taxon>Tracheophyta</taxon>
        <taxon>Spermatophyta</taxon>
        <taxon>Magnoliopsida</taxon>
        <taxon>Liliopsida</taxon>
        <taxon>Asparagales</taxon>
        <taxon>Orchidaceae</taxon>
        <taxon>Orchidoideae</taxon>
        <taxon>Orchideae</taxon>
        <taxon>Orchidinae</taxon>
        <taxon>Platanthera</taxon>
    </lineage>
</organism>
<dbReference type="Proteomes" id="UP001418222">
    <property type="component" value="Unassembled WGS sequence"/>
</dbReference>
<dbReference type="EMBL" id="JBBWWQ010000020">
    <property type="protein sequence ID" value="KAK8916517.1"/>
    <property type="molecule type" value="Genomic_DNA"/>
</dbReference>
<accession>A0AAP0FUZ1</accession>
<proteinExistence type="predicted"/>
<comment type="caution">
    <text evidence="3">The sequence shown here is derived from an EMBL/GenBank/DDBJ whole genome shotgun (WGS) entry which is preliminary data.</text>
</comment>
<evidence type="ECO:0000313" key="3">
    <source>
        <dbReference type="EMBL" id="KAK8916517.1"/>
    </source>
</evidence>
<dbReference type="InterPro" id="IPR058570">
    <property type="entry name" value="HROB_OB"/>
</dbReference>
<dbReference type="PANTHER" id="PTHR14523">
    <property type="entry name" value="UNCHARACTERIZED PROTEIN C17ORF53 HOMOLOG"/>
    <property type="match status" value="1"/>
</dbReference>
<name>A0AAP0FUZ1_9ASPA</name>
<sequence>MERWEDQIDVDDSDLHSFFHLDSQPSFPTSPQTLPRSLHPCSQNRPSSQTLDSNPPSPTQSRLPIALSQTNWIEKDLQKASTSRPPIPGPAGAIQAAMRRQSAIGAAECSPLAEGVSHGRYLCETEDLDFELNPWICALSSLAEWRGISGKDSGSCLSHPISSISASRSGRTARIPQVVGIVTECKQNGLGDLFITLKDPTGTIGASVHRKVLSEGFVGREISVGCVLILKQVVAFCPARSHCYLNITLKNLVKLFEKDCGPPEKQIAPFTVVHGAGKNVKQLRMELPVGDQPLRVKKTSYAESRRNFIGERTENCRKTFLPESANTVVKSDTRMNEPKRLISGASVGEWTDEQLEKLFSEYDHDF</sequence>
<dbReference type="Pfam" id="PF15072">
    <property type="entry name" value="HROB"/>
    <property type="match status" value="1"/>
</dbReference>
<dbReference type="InterPro" id="IPR028045">
    <property type="entry name" value="HROB"/>
</dbReference>
<keyword evidence="4" id="KW-1185">Reference proteome</keyword>
<dbReference type="PANTHER" id="PTHR14523:SF1">
    <property type="entry name" value="HOMOLOGOUS RECOMBINATION OB-FOLD PROTEIN"/>
    <property type="match status" value="1"/>
</dbReference>
<feature type="region of interest" description="Disordered" evidence="1">
    <location>
        <begin position="21"/>
        <end position="61"/>
    </location>
</feature>
<evidence type="ECO:0000313" key="4">
    <source>
        <dbReference type="Proteomes" id="UP001418222"/>
    </source>
</evidence>
<dbReference type="AlphaFoldDB" id="A0AAP0FUZ1"/>
<protein>
    <recommendedName>
        <fullName evidence="2">Homologous recombination OB-fold protein OB-fold domain-containing protein</fullName>
    </recommendedName>
</protein>
<feature type="domain" description="Homologous recombination OB-fold protein OB-fold" evidence="2">
    <location>
        <begin position="174"/>
        <end position="259"/>
    </location>
</feature>